<dbReference type="HOGENOM" id="CLU_169081_0_0_6"/>
<organism evidence="2 3">
    <name type="scientific">Yersinia enterocolitica subsp. palearctica serotype O:3 (strain DSM 13030 / CIP 106945 / Y11)</name>
    <dbReference type="NCBI Taxonomy" id="930944"/>
    <lineage>
        <taxon>Bacteria</taxon>
        <taxon>Pseudomonadati</taxon>
        <taxon>Pseudomonadota</taxon>
        <taxon>Gammaproteobacteria</taxon>
        <taxon>Enterobacterales</taxon>
        <taxon>Yersiniaceae</taxon>
        <taxon>Yersinia</taxon>
    </lineage>
</organism>
<feature type="transmembrane region" description="Helical" evidence="1">
    <location>
        <begin position="83"/>
        <end position="109"/>
    </location>
</feature>
<dbReference type="PATRIC" id="fig|930944.6.peg.961"/>
<keyword evidence="1" id="KW-0472">Membrane</keyword>
<dbReference type="Proteomes" id="UP000008084">
    <property type="component" value="Chromosome"/>
</dbReference>
<name>A0A0H3NZF1_YERE1</name>
<dbReference type="InterPro" id="IPR019670">
    <property type="entry name" value="DUF2523"/>
</dbReference>
<proteinExistence type="predicted"/>
<feature type="transmembrane region" description="Helical" evidence="1">
    <location>
        <begin position="37"/>
        <end position="63"/>
    </location>
</feature>
<keyword evidence="1" id="KW-0812">Transmembrane</keyword>
<accession>A0A0H3NZF1</accession>
<dbReference type="AlphaFoldDB" id="A0A0H3NZF1"/>
<protein>
    <submittedName>
        <fullName evidence="2">Putative phage-related membrane protein</fullName>
    </submittedName>
</protein>
<reference evidence="2 3" key="1">
    <citation type="journal article" date="2011" name="J. Bacteriol.">
        <title>Complete genome sequence of Yersinia enterocolitica subsp. palearctica serogroup O:3.</title>
        <authorList>
            <person name="Batzilla J."/>
            <person name="Hoper D."/>
            <person name="Antonenka U."/>
            <person name="Heesemann J."/>
            <person name="Rakin A."/>
        </authorList>
    </citation>
    <scope>NUCLEOTIDE SEQUENCE [LARGE SCALE GENOMIC DNA]</scope>
    <source>
        <strain evidence="3">DSM 13030 / CIP 106945 / Y11</strain>
    </source>
</reference>
<evidence type="ECO:0000256" key="1">
    <source>
        <dbReference type="SAM" id="Phobius"/>
    </source>
</evidence>
<dbReference type="KEGG" id="yey:Y11_09731"/>
<dbReference type="Pfam" id="PF10734">
    <property type="entry name" value="DUF2523"/>
    <property type="match status" value="1"/>
</dbReference>
<keyword evidence="1" id="KW-1133">Transmembrane helix</keyword>
<feature type="transmembrane region" description="Helical" evidence="1">
    <location>
        <begin position="6"/>
        <end position="25"/>
    </location>
</feature>
<sequence>MTHQMQATLDFFPVALAICLISINFGSLSPDASLLRVLTLIPVSFILFFGLYFVVQAFVPVLASLLPKSVDIAGLFSSLPDSVWFFVNMFMVTEGIKLMFSALLTRFIIRRIPLIG</sequence>
<gene>
    <name evidence="2" type="ordered locus">Y11_09731</name>
</gene>
<evidence type="ECO:0000313" key="3">
    <source>
        <dbReference type="Proteomes" id="UP000008084"/>
    </source>
</evidence>
<evidence type="ECO:0000313" key="2">
    <source>
        <dbReference type="EMBL" id="CBY27208.1"/>
    </source>
</evidence>
<dbReference type="EMBL" id="FR729477">
    <property type="protein sequence ID" value="CBY27208.1"/>
    <property type="molecule type" value="Genomic_DNA"/>
</dbReference>